<keyword evidence="2" id="KW-1185">Reference proteome</keyword>
<dbReference type="EMBL" id="JAATJA010000001">
    <property type="protein sequence ID" value="NJB67800.1"/>
    <property type="molecule type" value="Genomic_DNA"/>
</dbReference>
<proteinExistence type="predicted"/>
<dbReference type="Proteomes" id="UP000580856">
    <property type="component" value="Unassembled WGS sequence"/>
</dbReference>
<dbReference type="RefSeq" id="WP_167940821.1">
    <property type="nucleotide sequence ID" value="NZ_JAATJA010000001.1"/>
</dbReference>
<name>A0A846QL72_9BACT</name>
<protein>
    <submittedName>
        <fullName evidence="1">CheY-like chemotaxis protein</fullName>
    </submittedName>
</protein>
<evidence type="ECO:0000313" key="1">
    <source>
        <dbReference type="EMBL" id="NJB67800.1"/>
    </source>
</evidence>
<comment type="caution">
    <text evidence="1">The sequence shown here is derived from an EMBL/GenBank/DDBJ whole genome shotgun (WGS) entry which is preliminary data.</text>
</comment>
<dbReference type="InterPro" id="IPR011006">
    <property type="entry name" value="CheY-like_superfamily"/>
</dbReference>
<evidence type="ECO:0000313" key="2">
    <source>
        <dbReference type="Proteomes" id="UP000580856"/>
    </source>
</evidence>
<gene>
    <name evidence="1" type="ORF">GGQ74_001440</name>
</gene>
<organism evidence="1 2">
    <name type="scientific">Desulfobaculum xiamenense</name>
    <dbReference type="NCBI Taxonomy" id="995050"/>
    <lineage>
        <taxon>Bacteria</taxon>
        <taxon>Pseudomonadati</taxon>
        <taxon>Thermodesulfobacteriota</taxon>
        <taxon>Desulfovibrionia</taxon>
        <taxon>Desulfovibrionales</taxon>
        <taxon>Desulfovibrionaceae</taxon>
        <taxon>Desulfobaculum</taxon>
    </lineage>
</organism>
<dbReference type="Gene3D" id="3.40.50.2300">
    <property type="match status" value="1"/>
</dbReference>
<dbReference type="SUPFAM" id="SSF52172">
    <property type="entry name" value="CheY-like"/>
    <property type="match status" value="1"/>
</dbReference>
<accession>A0A846QL72</accession>
<sequence>MRLLVVGEDAALAADFAERLTRLGVHVDGAADPRQALTLARMIRYDVALIAGDMPSVRRADMVKGLRGLQPTLCVISLGEARCGGHEIPECECLAPRAYRLLSLIGAALEDQAAFPAAIPA</sequence>
<dbReference type="AlphaFoldDB" id="A0A846QL72"/>
<reference evidence="1 2" key="1">
    <citation type="submission" date="2020-03" db="EMBL/GenBank/DDBJ databases">
        <title>Genomic Encyclopedia of Type Strains, Phase IV (KMG-IV): sequencing the most valuable type-strain genomes for metagenomic binning, comparative biology and taxonomic classification.</title>
        <authorList>
            <person name="Goeker M."/>
        </authorList>
    </citation>
    <scope>NUCLEOTIDE SEQUENCE [LARGE SCALE GENOMIC DNA]</scope>
    <source>
        <strain evidence="1 2">DSM 24233</strain>
    </source>
</reference>